<reference evidence="4" key="1">
    <citation type="submission" date="2016-05" db="EMBL/GenBank/DDBJ databases">
        <title>Comparative genomics of biotechnologically important yeasts.</title>
        <authorList>
            <consortium name="DOE Joint Genome Institute"/>
            <person name="Riley R."/>
            <person name="Haridas S."/>
            <person name="Wolfe K.H."/>
            <person name="Lopes M.R."/>
            <person name="Hittinger C.T."/>
            <person name="Goker M."/>
            <person name="Salamov A."/>
            <person name="Wisecaver J."/>
            <person name="Long T.M."/>
            <person name="Aerts A.L."/>
            <person name="Barry K."/>
            <person name="Choi C."/>
            <person name="Clum A."/>
            <person name="Coughlan A.Y."/>
            <person name="Deshpande S."/>
            <person name="Douglass A.P."/>
            <person name="Hanson S.J."/>
            <person name="Klenk H.-P."/>
            <person name="Labutti K."/>
            <person name="Lapidus A."/>
            <person name="Lindquist E."/>
            <person name="Lipzen A."/>
            <person name="Meier-Kolthoff J.P."/>
            <person name="Ohm R.A."/>
            <person name="Otillar R.P."/>
            <person name="Pangilinan J."/>
            <person name="Peng Y."/>
            <person name="Rokas A."/>
            <person name="Rosa C.A."/>
            <person name="Scheuner C."/>
            <person name="Sibirny A.A."/>
            <person name="Slot J.C."/>
            <person name="Stielow J.B."/>
            <person name="Sun H."/>
            <person name="Kurtzman C.P."/>
            <person name="Blackwell M."/>
            <person name="Grigoriev I.V."/>
            <person name="Jeffries T.W."/>
        </authorList>
    </citation>
    <scope>NUCLEOTIDE SEQUENCE [LARGE SCALE GENOMIC DNA]</scope>
    <source>
        <strain evidence="4">NRRL Y-17324</strain>
    </source>
</reference>
<feature type="coiled-coil region" evidence="1">
    <location>
        <begin position="675"/>
        <end position="713"/>
    </location>
</feature>
<keyword evidence="1" id="KW-0175">Coiled coil</keyword>
<keyword evidence="4" id="KW-1185">Reference proteome</keyword>
<dbReference type="RefSeq" id="XP_020065324.1">
    <property type="nucleotide sequence ID" value="XM_020210779.1"/>
</dbReference>
<name>A0A1E4SL94_9ASCO</name>
<dbReference type="Proteomes" id="UP000094285">
    <property type="component" value="Unassembled WGS sequence"/>
</dbReference>
<gene>
    <name evidence="3" type="ORF">CANTADRAFT_5864</name>
</gene>
<sequence>MLRDIFYRRSKLREKDAPVDLDAGSTSTESKGDGSSEETFPLTEIPKLKRSKSFSMPINTKEIEDRANSMGNLETSFDPFSPAQLKKSHSFSGTIHRTGSSSFTKLFTRSVQFNGNGPNGKIETAKKINMKAPETNEVGNAVGSKDDLSIYTVHQQTKEEDGSSLLEVCTLSSFNENTLSTPNNGLDSSKSLEKVQLLFSENPADVIEESSDYGEELISKPQDKLGCFRKKTSSNNPELLKLLILLNAPLSSTLTEGINLAICTLGNKDMEILSLQDDLRHMNDAYSKNSGILSEQITEEINQKHNLTTQINEMTEKLAELNKVHKEELGTLLAKTVFIEDYNILIEEKQILVSMLEKHINCEVESLHLGIQLILDTNHRLESERKQLFEEINYKQSTVEELNEVVNEKTSIIDNLTRGLDASIEEKKCNENALEENIIQLGAKIFDLESTVESLNTKNSKLQDQLNIKIESLRGLCTTIDDLHKEFNYLEETKEIPRLCCDKNDETSKSGTSTRVASETLLSNNGNSKIETSVGLIENIKISDTQKNLELEVSRLTQVVGSLEAENDMLKSYNEEATKLLLNLQDRFETLRKSKESNKEAIHEFKASNKLLYLTLVLLLKGAIESLSPVFHKDSLHFCNDLYNLISKKSVFSDGDMILLERLPRFIISAITNVVSQYQSNEQILEKEIEKRNQNYSEMLANLTKVMEDKIEKMHYSTN</sequence>
<protein>
    <submittedName>
        <fullName evidence="3">Uncharacterized protein</fullName>
    </submittedName>
</protein>
<evidence type="ECO:0000313" key="3">
    <source>
        <dbReference type="EMBL" id="ODV80202.1"/>
    </source>
</evidence>
<proteinExistence type="predicted"/>
<dbReference type="EMBL" id="KV453911">
    <property type="protein sequence ID" value="ODV80202.1"/>
    <property type="molecule type" value="Genomic_DNA"/>
</dbReference>
<dbReference type="STRING" id="984487.A0A1E4SL94"/>
<organism evidence="3 4">
    <name type="scientific">Suhomyces tanzawaensis NRRL Y-17324</name>
    <dbReference type="NCBI Taxonomy" id="984487"/>
    <lineage>
        <taxon>Eukaryota</taxon>
        <taxon>Fungi</taxon>
        <taxon>Dikarya</taxon>
        <taxon>Ascomycota</taxon>
        <taxon>Saccharomycotina</taxon>
        <taxon>Pichiomycetes</taxon>
        <taxon>Debaryomycetaceae</taxon>
        <taxon>Suhomyces</taxon>
    </lineage>
</organism>
<feature type="coiled-coil region" evidence="1">
    <location>
        <begin position="546"/>
        <end position="594"/>
    </location>
</feature>
<evidence type="ECO:0000256" key="1">
    <source>
        <dbReference type="SAM" id="Coils"/>
    </source>
</evidence>
<evidence type="ECO:0000256" key="2">
    <source>
        <dbReference type="SAM" id="MobiDB-lite"/>
    </source>
</evidence>
<evidence type="ECO:0000313" key="4">
    <source>
        <dbReference type="Proteomes" id="UP000094285"/>
    </source>
</evidence>
<feature type="region of interest" description="Disordered" evidence="2">
    <location>
        <begin position="17"/>
        <end position="46"/>
    </location>
</feature>
<accession>A0A1E4SL94</accession>
<dbReference type="AlphaFoldDB" id="A0A1E4SL94"/>
<dbReference type="GeneID" id="30984915"/>
<feature type="coiled-coil region" evidence="1">
    <location>
        <begin position="297"/>
        <end position="324"/>
    </location>
</feature>
<feature type="coiled-coil region" evidence="1">
    <location>
        <begin position="424"/>
        <end position="465"/>
    </location>
</feature>